<name>A0A2T1HQ04_9HYPH</name>
<dbReference type="EMBL" id="PVZS01000021">
    <property type="protein sequence ID" value="PSC03741.1"/>
    <property type="molecule type" value="Genomic_DNA"/>
</dbReference>
<keyword evidence="3" id="KW-1185">Reference proteome</keyword>
<evidence type="ECO:0000313" key="2">
    <source>
        <dbReference type="EMBL" id="PSC03741.1"/>
    </source>
</evidence>
<evidence type="ECO:0000313" key="3">
    <source>
        <dbReference type="Proteomes" id="UP000239772"/>
    </source>
</evidence>
<dbReference type="RefSeq" id="WP_106338310.1">
    <property type="nucleotide sequence ID" value="NZ_PVZS01000021.1"/>
</dbReference>
<organism evidence="2 3">
    <name type="scientific">Alsobacter soli</name>
    <dbReference type="NCBI Taxonomy" id="2109933"/>
    <lineage>
        <taxon>Bacteria</taxon>
        <taxon>Pseudomonadati</taxon>
        <taxon>Pseudomonadota</taxon>
        <taxon>Alphaproteobacteria</taxon>
        <taxon>Hyphomicrobiales</taxon>
        <taxon>Alsobacteraceae</taxon>
        <taxon>Alsobacter</taxon>
    </lineage>
</organism>
<feature type="region of interest" description="Disordered" evidence="1">
    <location>
        <begin position="36"/>
        <end position="62"/>
    </location>
</feature>
<feature type="compositionally biased region" description="Acidic residues" evidence="1">
    <location>
        <begin position="40"/>
        <end position="53"/>
    </location>
</feature>
<protein>
    <submittedName>
        <fullName evidence="2">Uncharacterized protein</fullName>
    </submittedName>
</protein>
<dbReference type="Proteomes" id="UP000239772">
    <property type="component" value="Unassembled WGS sequence"/>
</dbReference>
<proteinExistence type="predicted"/>
<evidence type="ECO:0000256" key="1">
    <source>
        <dbReference type="SAM" id="MobiDB-lite"/>
    </source>
</evidence>
<comment type="caution">
    <text evidence="2">The sequence shown here is derived from an EMBL/GenBank/DDBJ whole genome shotgun (WGS) entry which is preliminary data.</text>
</comment>
<accession>A0A2T1HQ04</accession>
<reference evidence="3" key="1">
    <citation type="submission" date="2018-03" db="EMBL/GenBank/DDBJ databases">
        <authorList>
            <person name="Sun L."/>
            <person name="Liu H."/>
            <person name="Chen W."/>
            <person name="Huang K."/>
            <person name="Liu W."/>
            <person name="Gao X."/>
        </authorList>
    </citation>
    <scope>NUCLEOTIDE SEQUENCE [LARGE SCALE GENOMIC DNA]</scope>
    <source>
        <strain evidence="3">SH9</strain>
    </source>
</reference>
<gene>
    <name evidence="2" type="ORF">SLNSH_17515</name>
</gene>
<sequence length="62" mass="6516">MPDPATLSDEALMTWIVNALMEAQRRGLTSVMVAEPAGADGEDDGLVGEDGPCDLDPAHLLH</sequence>
<dbReference type="AlphaFoldDB" id="A0A2T1HQ04"/>